<reference evidence="3 4" key="1">
    <citation type="journal article" date="2015" name="Nature">
        <title>rRNA introns, odd ribosomes, and small enigmatic genomes across a large radiation of phyla.</title>
        <authorList>
            <person name="Brown C.T."/>
            <person name="Hug L.A."/>
            <person name="Thomas B.C."/>
            <person name="Sharon I."/>
            <person name="Castelle C.J."/>
            <person name="Singh A."/>
            <person name="Wilkins M.J."/>
            <person name="Williams K.H."/>
            <person name="Banfield J.F."/>
        </authorList>
    </citation>
    <scope>NUCLEOTIDE SEQUENCE [LARGE SCALE GENOMIC DNA]</scope>
</reference>
<dbReference type="AlphaFoldDB" id="A0A0G1GVN8"/>
<dbReference type="Pfam" id="PF01370">
    <property type="entry name" value="Epimerase"/>
    <property type="match status" value="1"/>
</dbReference>
<evidence type="ECO:0000313" key="4">
    <source>
        <dbReference type="Proteomes" id="UP000034617"/>
    </source>
</evidence>
<dbReference type="Gene3D" id="3.40.50.720">
    <property type="entry name" value="NAD(P)-binding Rossmann-like Domain"/>
    <property type="match status" value="1"/>
</dbReference>
<dbReference type="EMBL" id="LCHM01000001">
    <property type="protein sequence ID" value="KKT39151.1"/>
    <property type="molecule type" value="Genomic_DNA"/>
</dbReference>
<protein>
    <recommendedName>
        <fullName evidence="2">NAD-dependent epimerase/dehydratase domain-containing protein</fullName>
    </recommendedName>
</protein>
<comment type="caution">
    <text evidence="3">The sequence shown here is derived from an EMBL/GenBank/DDBJ whole genome shotgun (WGS) entry which is preliminary data.</text>
</comment>
<dbReference type="Proteomes" id="UP000034617">
    <property type="component" value="Unassembled WGS sequence"/>
</dbReference>
<dbReference type="InterPro" id="IPR036291">
    <property type="entry name" value="NAD(P)-bd_dom_sf"/>
</dbReference>
<feature type="domain" description="NAD-dependent epimerase/dehydratase" evidence="2">
    <location>
        <begin position="3"/>
        <end position="211"/>
    </location>
</feature>
<evidence type="ECO:0000256" key="1">
    <source>
        <dbReference type="ARBA" id="ARBA00007637"/>
    </source>
</evidence>
<evidence type="ECO:0000259" key="2">
    <source>
        <dbReference type="Pfam" id="PF01370"/>
    </source>
</evidence>
<proteinExistence type="inferred from homology"/>
<dbReference type="InterPro" id="IPR001509">
    <property type="entry name" value="Epimerase_deHydtase"/>
</dbReference>
<accession>A0A0G1GVN8</accession>
<organism evidence="3 4">
    <name type="scientific">Candidatus Gottesmanbacteria bacterium GW2011_GWB1_44_11c</name>
    <dbReference type="NCBI Taxonomy" id="1618447"/>
    <lineage>
        <taxon>Bacteria</taxon>
        <taxon>Candidatus Gottesmaniibacteriota</taxon>
    </lineage>
</organism>
<dbReference type="SUPFAM" id="SSF51735">
    <property type="entry name" value="NAD(P)-binding Rossmann-fold domains"/>
    <property type="match status" value="1"/>
</dbReference>
<comment type="similarity">
    <text evidence="1">Belongs to the NAD(P)-dependent epimerase/dehydratase family.</text>
</comment>
<sequence length="288" mass="33739">MNILITGSTGFIGTHLKTALSQKYTLLTPNHRQLDLLDEKKVQSYFLINKVDIVIHCAVVGSNGPHLFVKGMFYDNICIFFNLARCRKYYQRLIHIGSGAVYDKRHPIVNIKEKDFGKQIPNDEYGLYKYICSNYIHQTDNMIDLRIFGIFGEGENYQHRFISNALCRYIHGLPITMKQDVYFDYMDVQDLAPIIDHFIKNKPAYRAYNIGTGKKINLMTIAKTITRLGKEKHMIYVKKKELANEYTCDITRLKNEMPQITFTPFYQSLLRLHAWYKKQKNTIQKDEL</sequence>
<dbReference type="CDD" id="cd08946">
    <property type="entry name" value="SDR_e"/>
    <property type="match status" value="1"/>
</dbReference>
<evidence type="ECO:0000313" key="3">
    <source>
        <dbReference type="EMBL" id="KKT39151.1"/>
    </source>
</evidence>
<gene>
    <name evidence="3" type="ORF">UW22_C0001G0062</name>
</gene>
<name>A0A0G1GVN8_9BACT</name>
<dbReference type="PANTHER" id="PTHR43000">
    <property type="entry name" value="DTDP-D-GLUCOSE 4,6-DEHYDRATASE-RELATED"/>
    <property type="match status" value="1"/>
</dbReference>